<feature type="compositionally biased region" description="Polar residues" evidence="1">
    <location>
        <begin position="7"/>
        <end position="17"/>
    </location>
</feature>
<dbReference type="Proteomes" id="UP000585474">
    <property type="component" value="Unassembled WGS sequence"/>
</dbReference>
<keyword evidence="3" id="KW-1185">Reference proteome</keyword>
<gene>
    <name evidence="2" type="ORF">Acr_20g0009440</name>
</gene>
<accession>A0A7J0GE96</accession>
<sequence length="107" mass="12129">MLPHIPSKQSAIVSVSQSERRSQPTHRDSVPFVGSDDKDKLHCDYFQRPHHTQETCWHLHGHHTRETCWHLHGRPTRGQGGRSGSVGDHGGSSHAHHSIMAKPQRRL</sequence>
<organism evidence="2 3">
    <name type="scientific">Actinidia rufa</name>
    <dbReference type="NCBI Taxonomy" id="165716"/>
    <lineage>
        <taxon>Eukaryota</taxon>
        <taxon>Viridiplantae</taxon>
        <taxon>Streptophyta</taxon>
        <taxon>Embryophyta</taxon>
        <taxon>Tracheophyta</taxon>
        <taxon>Spermatophyta</taxon>
        <taxon>Magnoliopsida</taxon>
        <taxon>eudicotyledons</taxon>
        <taxon>Gunneridae</taxon>
        <taxon>Pentapetalae</taxon>
        <taxon>asterids</taxon>
        <taxon>Ericales</taxon>
        <taxon>Actinidiaceae</taxon>
        <taxon>Actinidia</taxon>
    </lineage>
</organism>
<feature type="region of interest" description="Disordered" evidence="1">
    <location>
        <begin position="1"/>
        <end position="34"/>
    </location>
</feature>
<name>A0A7J0GE96_9ERIC</name>
<feature type="compositionally biased region" description="Basic and acidic residues" evidence="1">
    <location>
        <begin position="18"/>
        <end position="34"/>
    </location>
</feature>
<feature type="compositionally biased region" description="Basic residues" evidence="1">
    <location>
        <begin position="94"/>
        <end position="107"/>
    </location>
</feature>
<evidence type="ECO:0000256" key="1">
    <source>
        <dbReference type="SAM" id="MobiDB-lite"/>
    </source>
</evidence>
<protein>
    <submittedName>
        <fullName evidence="2">Uncharacterized protein</fullName>
    </submittedName>
</protein>
<proteinExistence type="predicted"/>
<evidence type="ECO:0000313" key="3">
    <source>
        <dbReference type="Proteomes" id="UP000585474"/>
    </source>
</evidence>
<feature type="compositionally biased region" description="Gly residues" evidence="1">
    <location>
        <begin position="78"/>
        <end position="90"/>
    </location>
</feature>
<evidence type="ECO:0000313" key="2">
    <source>
        <dbReference type="EMBL" id="GFZ09136.1"/>
    </source>
</evidence>
<feature type="region of interest" description="Disordered" evidence="1">
    <location>
        <begin position="72"/>
        <end position="107"/>
    </location>
</feature>
<reference evidence="2 3" key="1">
    <citation type="submission" date="2019-07" db="EMBL/GenBank/DDBJ databases">
        <title>De Novo Assembly of kiwifruit Actinidia rufa.</title>
        <authorList>
            <person name="Sugita-Konishi S."/>
            <person name="Sato K."/>
            <person name="Mori E."/>
            <person name="Abe Y."/>
            <person name="Kisaki G."/>
            <person name="Hamano K."/>
            <person name="Suezawa K."/>
            <person name="Otani M."/>
            <person name="Fukuda T."/>
            <person name="Manabe T."/>
            <person name="Gomi K."/>
            <person name="Tabuchi M."/>
            <person name="Akimitsu K."/>
            <person name="Kataoka I."/>
        </authorList>
    </citation>
    <scope>NUCLEOTIDE SEQUENCE [LARGE SCALE GENOMIC DNA]</scope>
    <source>
        <strain evidence="3">cv. Fuchu</strain>
    </source>
</reference>
<comment type="caution">
    <text evidence="2">The sequence shown here is derived from an EMBL/GenBank/DDBJ whole genome shotgun (WGS) entry which is preliminary data.</text>
</comment>
<dbReference type="AlphaFoldDB" id="A0A7J0GE96"/>
<dbReference type="EMBL" id="BJWL01000020">
    <property type="protein sequence ID" value="GFZ09136.1"/>
    <property type="molecule type" value="Genomic_DNA"/>
</dbReference>
<dbReference type="OrthoDB" id="1746033at2759"/>